<proteinExistence type="inferred from homology"/>
<evidence type="ECO:0000256" key="1">
    <source>
        <dbReference type="ARBA" id="ARBA00001974"/>
    </source>
</evidence>
<dbReference type="Pfam" id="PF05199">
    <property type="entry name" value="GMC_oxred_C"/>
    <property type="match status" value="1"/>
</dbReference>
<dbReference type="GO" id="GO:0016614">
    <property type="term" value="F:oxidoreductase activity, acting on CH-OH group of donors"/>
    <property type="evidence" value="ECO:0007669"/>
    <property type="project" value="InterPro"/>
</dbReference>
<evidence type="ECO:0000313" key="6">
    <source>
        <dbReference type="EMBL" id="KPI96024.1"/>
    </source>
</evidence>
<gene>
    <name evidence="6" type="ORF">RR46_11737</name>
</gene>
<dbReference type="AlphaFoldDB" id="A0A194PTD6"/>
<evidence type="ECO:0000313" key="7">
    <source>
        <dbReference type="Proteomes" id="UP000053268"/>
    </source>
</evidence>
<evidence type="ECO:0000256" key="3">
    <source>
        <dbReference type="ARBA" id="ARBA00022630"/>
    </source>
</evidence>
<keyword evidence="4" id="KW-0274">FAD</keyword>
<comment type="similarity">
    <text evidence="2">Belongs to the GMC oxidoreductase family.</text>
</comment>
<evidence type="ECO:0000256" key="4">
    <source>
        <dbReference type="ARBA" id="ARBA00022827"/>
    </source>
</evidence>
<evidence type="ECO:0000256" key="2">
    <source>
        <dbReference type="ARBA" id="ARBA00010790"/>
    </source>
</evidence>
<name>A0A194PTD6_PAPXU</name>
<dbReference type="Pfam" id="PF00732">
    <property type="entry name" value="GMC_oxred_N"/>
    <property type="match status" value="1"/>
</dbReference>
<dbReference type="EMBL" id="KQ459595">
    <property type="protein sequence ID" value="KPI96024.1"/>
    <property type="molecule type" value="Genomic_DNA"/>
</dbReference>
<dbReference type="InterPro" id="IPR012132">
    <property type="entry name" value="GMC_OxRdtase"/>
</dbReference>
<dbReference type="PROSITE" id="PS00624">
    <property type="entry name" value="GMC_OXRED_2"/>
    <property type="match status" value="1"/>
</dbReference>
<reference evidence="6 7" key="1">
    <citation type="journal article" date="2015" name="Nat. Commun.">
        <title>Outbred genome sequencing and CRISPR/Cas9 gene editing in butterflies.</title>
        <authorList>
            <person name="Li X."/>
            <person name="Fan D."/>
            <person name="Zhang W."/>
            <person name="Liu G."/>
            <person name="Zhang L."/>
            <person name="Zhao L."/>
            <person name="Fang X."/>
            <person name="Chen L."/>
            <person name="Dong Y."/>
            <person name="Chen Y."/>
            <person name="Ding Y."/>
            <person name="Zhao R."/>
            <person name="Feng M."/>
            <person name="Zhu Y."/>
            <person name="Feng Y."/>
            <person name="Jiang X."/>
            <person name="Zhu D."/>
            <person name="Xiang H."/>
            <person name="Feng X."/>
            <person name="Li S."/>
            <person name="Wang J."/>
            <person name="Zhang G."/>
            <person name="Kronforst M.R."/>
            <person name="Wang W."/>
        </authorList>
    </citation>
    <scope>NUCLEOTIDE SEQUENCE [LARGE SCALE GENOMIC DNA]</scope>
    <source>
        <strain evidence="6">Ya'a_city_454_Px</strain>
        <tissue evidence="6">Whole body</tissue>
    </source>
</reference>
<accession>A0A194PTD6</accession>
<comment type="cofactor">
    <cofactor evidence="1">
        <name>FAD</name>
        <dbReference type="ChEBI" id="CHEBI:57692"/>
    </cofactor>
</comment>
<dbReference type="Gene3D" id="3.30.560.10">
    <property type="entry name" value="Glucose Oxidase, domain 3"/>
    <property type="match status" value="1"/>
</dbReference>
<dbReference type="InterPro" id="IPR007867">
    <property type="entry name" value="GMC_OxRtase_C"/>
</dbReference>
<dbReference type="PANTHER" id="PTHR11552:SF147">
    <property type="entry name" value="CHOLINE DEHYDROGENASE, MITOCHONDRIAL"/>
    <property type="match status" value="1"/>
</dbReference>
<evidence type="ECO:0000259" key="5">
    <source>
        <dbReference type="PROSITE" id="PS00624"/>
    </source>
</evidence>
<organism evidence="6 7">
    <name type="scientific">Papilio xuthus</name>
    <name type="common">Asian swallowtail butterfly</name>
    <dbReference type="NCBI Taxonomy" id="66420"/>
    <lineage>
        <taxon>Eukaryota</taxon>
        <taxon>Metazoa</taxon>
        <taxon>Ecdysozoa</taxon>
        <taxon>Arthropoda</taxon>
        <taxon>Hexapoda</taxon>
        <taxon>Insecta</taxon>
        <taxon>Pterygota</taxon>
        <taxon>Neoptera</taxon>
        <taxon>Endopterygota</taxon>
        <taxon>Lepidoptera</taxon>
        <taxon>Glossata</taxon>
        <taxon>Ditrysia</taxon>
        <taxon>Papilionoidea</taxon>
        <taxon>Papilionidae</taxon>
        <taxon>Papilioninae</taxon>
        <taxon>Papilio</taxon>
    </lineage>
</organism>
<dbReference type="InterPro" id="IPR000172">
    <property type="entry name" value="GMC_OxRdtase_N"/>
</dbReference>
<dbReference type="SUPFAM" id="SSF51905">
    <property type="entry name" value="FAD/NAD(P)-binding domain"/>
    <property type="match status" value="1"/>
</dbReference>
<feature type="domain" description="Glucose-methanol-choline oxidoreductase N-terminal" evidence="5">
    <location>
        <begin position="300"/>
        <end position="314"/>
    </location>
</feature>
<keyword evidence="7" id="KW-1185">Reference proteome</keyword>
<dbReference type="STRING" id="66420.A0A194PTD6"/>
<sequence length="396" mass="43748">MDALSSNIASVCPLGFSNTGGEMFLRAVTTMIAAHCSIINDSEWPDDRTEAVIKKSNVGESYDFIIVGAGTAGTLVASQLSNINPTWSILLVEAGDNPDILSEVPAFLFLNQNKKNDWKYKVEPNGKSCLGFKDNTCIWSKGKCMGGSSSINAMIYIRGHPEDFTSWGKSWDYDALLPYFEKQEKLLNISDHGHVDDNKWYEIIREAWKELNFSFHKNQNNEAVIGTRRAKLLIKEGKRFNTGKVYLQRASKQMDIIKNAHVEKIIIDSVQKKAIGVKIRLENGHVFDIMASKEVILSAGSIATPQLLMLSGIGPEDHLTEKDIPCILNLPVVGTVKMGDDSVVDFNLLVRGLNNLRVVDASIMPSIPGANVMATTLAIAQKAVDIIKLRHSKDEL</sequence>
<keyword evidence="3" id="KW-0285">Flavoprotein</keyword>
<protein>
    <submittedName>
        <fullName evidence="6">Glucose dehydrogenase [acceptor]</fullName>
    </submittedName>
</protein>
<dbReference type="PANTHER" id="PTHR11552">
    <property type="entry name" value="GLUCOSE-METHANOL-CHOLINE GMC OXIDOREDUCTASE"/>
    <property type="match status" value="1"/>
</dbReference>
<dbReference type="GO" id="GO:0050660">
    <property type="term" value="F:flavin adenine dinucleotide binding"/>
    <property type="evidence" value="ECO:0007669"/>
    <property type="project" value="InterPro"/>
</dbReference>
<dbReference type="Proteomes" id="UP000053268">
    <property type="component" value="Unassembled WGS sequence"/>
</dbReference>
<dbReference type="Gene3D" id="3.50.50.60">
    <property type="entry name" value="FAD/NAD(P)-binding domain"/>
    <property type="match status" value="2"/>
</dbReference>
<dbReference type="InterPro" id="IPR036188">
    <property type="entry name" value="FAD/NAD-bd_sf"/>
</dbReference>